<dbReference type="Pfam" id="PF01522">
    <property type="entry name" value="Polysacc_deac_1"/>
    <property type="match status" value="1"/>
</dbReference>
<organism evidence="2 3">
    <name type="scientific">Dentiradicibacter hellwigii</name>
    <dbReference type="NCBI Taxonomy" id="3149053"/>
    <lineage>
        <taxon>Bacteria</taxon>
        <taxon>Pseudomonadati</taxon>
        <taxon>Pseudomonadota</taxon>
        <taxon>Betaproteobacteria</taxon>
        <taxon>Rhodocyclales</taxon>
        <taxon>Rhodocyclaceae</taxon>
        <taxon>Dentiradicibacter</taxon>
    </lineage>
</organism>
<dbReference type="PROSITE" id="PS51677">
    <property type="entry name" value="NODB"/>
    <property type="match status" value="1"/>
</dbReference>
<dbReference type="Gene3D" id="3.20.20.370">
    <property type="entry name" value="Glycoside hydrolase/deacetylase"/>
    <property type="match status" value="1"/>
</dbReference>
<dbReference type="RefSeq" id="WP_418890667.1">
    <property type="nucleotide sequence ID" value="NZ_JBEUWX010000002.1"/>
</dbReference>
<feature type="domain" description="NodB homology" evidence="1">
    <location>
        <begin position="2"/>
        <end position="249"/>
    </location>
</feature>
<gene>
    <name evidence="2" type="ORF">ABCS64_04265</name>
</gene>
<evidence type="ECO:0000313" key="3">
    <source>
        <dbReference type="Proteomes" id="UP001574673"/>
    </source>
</evidence>
<accession>A0ABV4UE83</accession>
<sequence length="294" mass="32152">MKRIALKIDVNTHQGALTGVPALLALFDRYQASGTFFFSFGPDRGFQAQTTLLRNCLRSIRLHGHGPQGADISKDCGHILRETLAAGFEIGVGAWNQAAWEKNVGTADAAWITTSMQRAQAEFTALVGERPAAIAAPGWRSSRRALRLTQRLDYAYASDCRGSHPFIPIVEGEIIACPQLPTTLPTLDEILVIDPTLSPEQAAERILQLSKVIPGDHVCTLRAEIEGDYFADACEYLLRGWQTAGISLIALRDLYISLDLEALPRHAVVFDEIPGRPGKRMIQGDLFPAPLPPT</sequence>
<dbReference type="Proteomes" id="UP001574673">
    <property type="component" value="Unassembled WGS sequence"/>
</dbReference>
<name>A0ABV4UE83_9RHOO</name>
<dbReference type="InterPro" id="IPR011330">
    <property type="entry name" value="Glyco_hydro/deAcase_b/a-brl"/>
</dbReference>
<evidence type="ECO:0000259" key="1">
    <source>
        <dbReference type="PROSITE" id="PS51677"/>
    </source>
</evidence>
<comment type="caution">
    <text evidence="2">The sequence shown here is derived from an EMBL/GenBank/DDBJ whole genome shotgun (WGS) entry which is preliminary data.</text>
</comment>
<evidence type="ECO:0000313" key="2">
    <source>
        <dbReference type="EMBL" id="MFA9949548.1"/>
    </source>
</evidence>
<reference evidence="3" key="1">
    <citation type="submission" date="2024-06" db="EMBL/GenBank/DDBJ databases">
        <title>Radixoralia hellwigii gen. nov., sp nov., isolated from a root canal in the human oral cavity.</title>
        <authorList>
            <person name="Bartsch S."/>
            <person name="Wittmer A."/>
            <person name="Schulz A.-K."/>
            <person name="Neumann-Schaal M."/>
            <person name="Wolf J."/>
            <person name="Gronow S."/>
            <person name="Tennert C."/>
            <person name="Haecker G."/>
            <person name="Cieplik F."/>
            <person name="Al-Ahmad A."/>
        </authorList>
    </citation>
    <scope>NUCLEOTIDE SEQUENCE [LARGE SCALE GENOMIC DNA]</scope>
    <source>
        <strain evidence="3">Wk13</strain>
    </source>
</reference>
<protein>
    <submittedName>
        <fullName evidence="2">Polysaccharide deacetylase family protein</fullName>
    </submittedName>
</protein>
<dbReference type="InterPro" id="IPR002509">
    <property type="entry name" value="NODB_dom"/>
</dbReference>
<keyword evidence="3" id="KW-1185">Reference proteome</keyword>
<dbReference type="SUPFAM" id="SSF88713">
    <property type="entry name" value="Glycoside hydrolase/deacetylase"/>
    <property type="match status" value="1"/>
</dbReference>
<dbReference type="EMBL" id="JBEUWX010000002">
    <property type="protein sequence ID" value="MFA9949548.1"/>
    <property type="molecule type" value="Genomic_DNA"/>
</dbReference>
<proteinExistence type="predicted"/>